<dbReference type="PANTHER" id="PTHR13377:SF3">
    <property type="entry name" value="TRANSMEMBRANE PROTEIN 115"/>
    <property type="match status" value="1"/>
</dbReference>
<feature type="transmembrane region" description="Helical" evidence="5">
    <location>
        <begin position="27"/>
        <end position="48"/>
    </location>
</feature>
<dbReference type="SMART" id="SM01160">
    <property type="entry name" value="DUF1751"/>
    <property type="match status" value="1"/>
</dbReference>
<accession>A0A1Y2I2N3</accession>
<dbReference type="InterPro" id="IPR013861">
    <property type="entry name" value="TMEM115/Pdh1/Rbl19"/>
</dbReference>
<dbReference type="GO" id="GO:0016020">
    <property type="term" value="C:membrane"/>
    <property type="evidence" value="ECO:0007669"/>
    <property type="project" value="UniProtKB-SubCell"/>
</dbReference>
<sequence length="217" mass="23934">TLVPPQAQLLALDPIANPLWPWTWLTYPAFESVPLVALLATPALYMSLRYFERGWSPRGLLKFLAGTTLAGAAWVLVLAWVLKATTGVITPKTHGVAATLASLVVAFKQGVPEHVVSAVKVVPGFRVKHLPFAWLVLNSVLFVVVGSKFLPNFVLSTAGFIASWWYLRFVRIEDGIRGDRSDAFAFVAFFPDKIQPLLRPPLNAIFALFVKLRLISP</sequence>
<dbReference type="GO" id="GO:0006890">
    <property type="term" value="P:retrograde vesicle-mediated transport, Golgi to endoplasmic reticulum"/>
    <property type="evidence" value="ECO:0007669"/>
    <property type="project" value="InterPro"/>
</dbReference>
<evidence type="ECO:0000256" key="5">
    <source>
        <dbReference type="SAM" id="Phobius"/>
    </source>
</evidence>
<evidence type="ECO:0000313" key="7">
    <source>
        <dbReference type="Proteomes" id="UP000193411"/>
    </source>
</evidence>
<feature type="transmembrane region" description="Helical" evidence="5">
    <location>
        <begin position="60"/>
        <end position="82"/>
    </location>
</feature>
<feature type="transmembrane region" description="Helical" evidence="5">
    <location>
        <begin position="149"/>
        <end position="167"/>
    </location>
</feature>
<dbReference type="STRING" id="765915.A0A1Y2I2N3"/>
<gene>
    <name evidence="6" type="ORF">BCR44DRAFT_102418</name>
</gene>
<protein>
    <recommendedName>
        <fullName evidence="8">DUF1751-domain-containing protein</fullName>
    </recommendedName>
</protein>
<feature type="non-terminal residue" evidence="6">
    <location>
        <position position="217"/>
    </location>
</feature>
<dbReference type="AlphaFoldDB" id="A0A1Y2I2N3"/>
<evidence type="ECO:0000256" key="2">
    <source>
        <dbReference type="ARBA" id="ARBA00022692"/>
    </source>
</evidence>
<proteinExistence type="predicted"/>
<keyword evidence="3 5" id="KW-1133">Transmembrane helix</keyword>
<name>A0A1Y2I2N3_9FUNG</name>
<comment type="caution">
    <text evidence="6">The sequence shown here is derived from an EMBL/GenBank/DDBJ whole genome shotgun (WGS) entry which is preliminary data.</text>
</comment>
<dbReference type="OrthoDB" id="73612at2759"/>
<evidence type="ECO:0000256" key="4">
    <source>
        <dbReference type="ARBA" id="ARBA00023136"/>
    </source>
</evidence>
<evidence type="ECO:0000256" key="3">
    <source>
        <dbReference type="ARBA" id="ARBA00022989"/>
    </source>
</evidence>
<evidence type="ECO:0000313" key="6">
    <source>
        <dbReference type="EMBL" id="ORZ39662.1"/>
    </source>
</evidence>
<keyword evidence="4 5" id="KW-0472">Membrane</keyword>
<keyword evidence="7" id="KW-1185">Reference proteome</keyword>
<dbReference type="Pfam" id="PF08551">
    <property type="entry name" value="DUF1751"/>
    <property type="match status" value="1"/>
</dbReference>
<keyword evidence="2 5" id="KW-0812">Transmembrane</keyword>
<evidence type="ECO:0000256" key="1">
    <source>
        <dbReference type="ARBA" id="ARBA00004141"/>
    </source>
</evidence>
<organism evidence="6 7">
    <name type="scientific">Catenaria anguillulae PL171</name>
    <dbReference type="NCBI Taxonomy" id="765915"/>
    <lineage>
        <taxon>Eukaryota</taxon>
        <taxon>Fungi</taxon>
        <taxon>Fungi incertae sedis</taxon>
        <taxon>Blastocladiomycota</taxon>
        <taxon>Blastocladiomycetes</taxon>
        <taxon>Blastocladiales</taxon>
        <taxon>Catenariaceae</taxon>
        <taxon>Catenaria</taxon>
    </lineage>
</organism>
<dbReference type="EMBL" id="MCFL01000005">
    <property type="protein sequence ID" value="ORZ39662.1"/>
    <property type="molecule type" value="Genomic_DNA"/>
</dbReference>
<feature type="non-terminal residue" evidence="6">
    <location>
        <position position="1"/>
    </location>
</feature>
<reference evidence="6 7" key="1">
    <citation type="submission" date="2016-07" db="EMBL/GenBank/DDBJ databases">
        <title>Pervasive Adenine N6-methylation of Active Genes in Fungi.</title>
        <authorList>
            <consortium name="DOE Joint Genome Institute"/>
            <person name="Mondo S.J."/>
            <person name="Dannebaum R.O."/>
            <person name="Kuo R.C."/>
            <person name="Labutti K."/>
            <person name="Haridas S."/>
            <person name="Kuo A."/>
            <person name="Salamov A."/>
            <person name="Ahrendt S.R."/>
            <person name="Lipzen A."/>
            <person name="Sullivan W."/>
            <person name="Andreopoulos W.B."/>
            <person name="Clum A."/>
            <person name="Lindquist E."/>
            <person name="Daum C."/>
            <person name="Ramamoorthy G.K."/>
            <person name="Gryganskyi A."/>
            <person name="Culley D."/>
            <person name="Magnuson J.K."/>
            <person name="James T.Y."/>
            <person name="O'Malley M.A."/>
            <person name="Stajich J.E."/>
            <person name="Spatafora J.W."/>
            <person name="Visel A."/>
            <person name="Grigoriev I.V."/>
        </authorList>
    </citation>
    <scope>NUCLEOTIDE SEQUENCE [LARGE SCALE GENOMIC DNA]</scope>
    <source>
        <strain evidence="6 7">PL171</strain>
    </source>
</reference>
<dbReference type="GO" id="GO:0005794">
    <property type="term" value="C:Golgi apparatus"/>
    <property type="evidence" value="ECO:0007669"/>
    <property type="project" value="TreeGrafter"/>
</dbReference>
<comment type="subcellular location">
    <subcellularLocation>
        <location evidence="1">Membrane</location>
        <topology evidence="1">Multi-pass membrane protein</topology>
    </subcellularLocation>
</comment>
<dbReference type="Proteomes" id="UP000193411">
    <property type="component" value="Unassembled WGS sequence"/>
</dbReference>
<evidence type="ECO:0008006" key="8">
    <source>
        <dbReference type="Google" id="ProtNLM"/>
    </source>
</evidence>
<dbReference type="PANTHER" id="PTHR13377">
    <property type="entry name" value="PLACENTAL PROTEIN 6"/>
    <property type="match status" value="1"/>
</dbReference>